<feature type="domain" description="PAC" evidence="13">
    <location>
        <begin position="210"/>
        <end position="262"/>
    </location>
</feature>
<dbReference type="InterPro" id="IPR001789">
    <property type="entry name" value="Sig_transdc_resp-reg_receiver"/>
</dbReference>
<name>A0A1V2H6Y3_9PROT</name>
<dbReference type="SMART" id="SM00448">
    <property type="entry name" value="REC"/>
    <property type="match status" value="1"/>
</dbReference>
<keyword evidence="6" id="KW-0418">Kinase</keyword>
<keyword evidence="4" id="KW-0808">Transferase</keyword>
<dbReference type="SUPFAM" id="SSF55874">
    <property type="entry name" value="ATPase domain of HSP90 chaperone/DNA topoisomerase II/histidine kinase"/>
    <property type="match status" value="1"/>
</dbReference>
<dbReference type="InterPro" id="IPR013656">
    <property type="entry name" value="PAS_4"/>
</dbReference>
<dbReference type="PROSITE" id="PS50113">
    <property type="entry name" value="PAC"/>
    <property type="match status" value="1"/>
</dbReference>
<feature type="domain" description="Response regulatory" evidence="11">
    <location>
        <begin position="5"/>
        <end position="120"/>
    </location>
</feature>
<dbReference type="EMBL" id="MLCO01000054">
    <property type="protein sequence ID" value="ONG56063.1"/>
    <property type="molecule type" value="Genomic_DNA"/>
</dbReference>
<evidence type="ECO:0000256" key="5">
    <source>
        <dbReference type="ARBA" id="ARBA00022741"/>
    </source>
</evidence>
<dbReference type="GO" id="GO:0000155">
    <property type="term" value="F:phosphorelay sensor kinase activity"/>
    <property type="evidence" value="ECO:0007669"/>
    <property type="project" value="InterPro"/>
</dbReference>
<dbReference type="SMART" id="SM00091">
    <property type="entry name" value="PAS"/>
    <property type="match status" value="1"/>
</dbReference>
<dbReference type="Pfam" id="PF00072">
    <property type="entry name" value="Response_reg"/>
    <property type="match status" value="1"/>
</dbReference>
<proteinExistence type="predicted"/>
<dbReference type="PROSITE" id="PS50109">
    <property type="entry name" value="HIS_KIN"/>
    <property type="match status" value="1"/>
</dbReference>
<dbReference type="InterPro" id="IPR036097">
    <property type="entry name" value="HisK_dim/P_sf"/>
</dbReference>
<reference evidence="14 15" key="1">
    <citation type="submission" date="2016-10" db="EMBL/GenBank/DDBJ databases">
        <title>Draft Genome sequence of Roseomonas sp. strain M3.</title>
        <authorList>
            <person name="Subhash Y."/>
            <person name="Lee S."/>
        </authorList>
    </citation>
    <scope>NUCLEOTIDE SEQUENCE [LARGE SCALE GENOMIC DNA]</scope>
    <source>
        <strain evidence="14 15">M3</strain>
    </source>
</reference>
<feature type="domain" description="PAS" evidence="12">
    <location>
        <begin position="132"/>
        <end position="188"/>
    </location>
</feature>
<dbReference type="InterPro" id="IPR000700">
    <property type="entry name" value="PAS-assoc_C"/>
</dbReference>
<dbReference type="InterPro" id="IPR005467">
    <property type="entry name" value="His_kinase_dom"/>
</dbReference>
<evidence type="ECO:0000313" key="15">
    <source>
        <dbReference type="Proteomes" id="UP000188879"/>
    </source>
</evidence>
<evidence type="ECO:0000259" key="10">
    <source>
        <dbReference type="PROSITE" id="PS50109"/>
    </source>
</evidence>
<protein>
    <recommendedName>
        <fullName evidence="2">histidine kinase</fullName>
        <ecNumber evidence="2">2.7.13.3</ecNumber>
    </recommendedName>
</protein>
<dbReference type="SUPFAM" id="SSF47384">
    <property type="entry name" value="Homodimeric domain of signal transducing histidine kinase"/>
    <property type="match status" value="1"/>
</dbReference>
<keyword evidence="3 9" id="KW-0597">Phosphoprotein</keyword>
<dbReference type="PROSITE" id="PS50110">
    <property type="entry name" value="RESPONSE_REGULATORY"/>
    <property type="match status" value="1"/>
</dbReference>
<dbReference type="Proteomes" id="UP000188879">
    <property type="component" value="Unassembled WGS sequence"/>
</dbReference>
<evidence type="ECO:0000313" key="14">
    <source>
        <dbReference type="EMBL" id="ONG56063.1"/>
    </source>
</evidence>
<dbReference type="SMART" id="SM00388">
    <property type="entry name" value="HisKA"/>
    <property type="match status" value="1"/>
</dbReference>
<evidence type="ECO:0000256" key="1">
    <source>
        <dbReference type="ARBA" id="ARBA00000085"/>
    </source>
</evidence>
<dbReference type="SMART" id="SM00387">
    <property type="entry name" value="HATPase_c"/>
    <property type="match status" value="1"/>
</dbReference>
<dbReference type="PRINTS" id="PR00344">
    <property type="entry name" value="BCTRLSENSOR"/>
</dbReference>
<organism evidence="14 15">
    <name type="scientific">Teichococcus deserti</name>
    <dbReference type="NCBI Taxonomy" id="1817963"/>
    <lineage>
        <taxon>Bacteria</taxon>
        <taxon>Pseudomonadati</taxon>
        <taxon>Pseudomonadota</taxon>
        <taxon>Alphaproteobacteria</taxon>
        <taxon>Acetobacterales</taxon>
        <taxon>Roseomonadaceae</taxon>
        <taxon>Roseomonas</taxon>
    </lineage>
</organism>
<dbReference type="CDD" id="cd17534">
    <property type="entry name" value="REC_DC-like"/>
    <property type="match status" value="1"/>
</dbReference>
<evidence type="ECO:0000259" key="13">
    <source>
        <dbReference type="PROSITE" id="PS50113"/>
    </source>
</evidence>
<feature type="modified residue" description="4-aspartylphosphate" evidence="9">
    <location>
        <position position="55"/>
    </location>
</feature>
<gene>
    <name evidence="14" type="ORF">BKE38_06955</name>
</gene>
<dbReference type="CDD" id="cd00130">
    <property type="entry name" value="PAS"/>
    <property type="match status" value="1"/>
</dbReference>
<sequence length="499" mass="52568">MTPARILIVEDDRVVARDLAQQLAALGHSVAGSIARGEEAVARAIASRAELVLMDIRLEGSMDGIAAAQALRDRCQIPVVFLTAYADAPTVRRATDTEPFGYLLKPFEELQLATAIEMALHKHAAERKLRASERRYATTLSSIGDGVIATDAGAAVSFMNPVAEALTGWSQAEALGRPIAEVFRLENQLTGEPVADPAAAALRSGVTEGLPAHTVLRARDGREVPIDDSSAPVPGEAGSLAGAVVVFTDMTRRRAAEEALRRAQAELAHASRLAVLGELAVSIAHEVNQPLMAAITNAEACLRWLAAPERNVARAEEAARRVVRNGHRAAEVIDSIRAMARNAAPERERLALAPLVEDVLLLMRAELKRAGIALRSALPADLAVEGVRVQLQQVVMNLVLNAREALEDGGGTITLAARAAEGRLLLSIADDGPGVAPAVADRIFDPLFTTKPGGMGLGLSICRSILEAHGGSIRLAAGEAGSRFEIDLPAAGAQHAAPR</sequence>
<dbReference type="AlphaFoldDB" id="A0A1V2H6Y3"/>
<dbReference type="EC" id="2.7.13.3" evidence="2"/>
<dbReference type="Pfam" id="PF08448">
    <property type="entry name" value="PAS_4"/>
    <property type="match status" value="1"/>
</dbReference>
<dbReference type="InterPro" id="IPR003661">
    <property type="entry name" value="HisK_dim/P_dom"/>
</dbReference>
<evidence type="ECO:0000259" key="11">
    <source>
        <dbReference type="PROSITE" id="PS50110"/>
    </source>
</evidence>
<accession>A0A1V2H6Y3</accession>
<evidence type="ECO:0000256" key="6">
    <source>
        <dbReference type="ARBA" id="ARBA00022777"/>
    </source>
</evidence>
<evidence type="ECO:0000256" key="9">
    <source>
        <dbReference type="PROSITE-ProRule" id="PRU00169"/>
    </source>
</evidence>
<dbReference type="InterPro" id="IPR003594">
    <property type="entry name" value="HATPase_dom"/>
</dbReference>
<dbReference type="SUPFAM" id="SSF55785">
    <property type="entry name" value="PYP-like sensor domain (PAS domain)"/>
    <property type="match status" value="1"/>
</dbReference>
<dbReference type="PROSITE" id="PS50112">
    <property type="entry name" value="PAS"/>
    <property type="match status" value="1"/>
</dbReference>
<comment type="catalytic activity">
    <reaction evidence="1">
        <text>ATP + protein L-histidine = ADP + protein N-phospho-L-histidine.</text>
        <dbReference type="EC" id="2.7.13.3"/>
    </reaction>
</comment>
<dbReference type="InterPro" id="IPR036890">
    <property type="entry name" value="HATPase_C_sf"/>
</dbReference>
<dbReference type="CDD" id="cd00082">
    <property type="entry name" value="HisKA"/>
    <property type="match status" value="1"/>
</dbReference>
<comment type="caution">
    <text evidence="14">The sequence shown here is derived from an EMBL/GenBank/DDBJ whole genome shotgun (WGS) entry which is preliminary data.</text>
</comment>
<evidence type="ECO:0000256" key="7">
    <source>
        <dbReference type="ARBA" id="ARBA00022840"/>
    </source>
</evidence>
<dbReference type="Gene3D" id="3.40.50.2300">
    <property type="match status" value="1"/>
</dbReference>
<keyword evidence="7" id="KW-0067">ATP-binding</keyword>
<dbReference type="PANTHER" id="PTHR43065:SF10">
    <property type="entry name" value="PEROXIDE STRESS-ACTIVATED HISTIDINE KINASE MAK3"/>
    <property type="match status" value="1"/>
</dbReference>
<dbReference type="Gene3D" id="3.30.565.10">
    <property type="entry name" value="Histidine kinase-like ATPase, C-terminal domain"/>
    <property type="match status" value="1"/>
</dbReference>
<evidence type="ECO:0000259" key="12">
    <source>
        <dbReference type="PROSITE" id="PS50112"/>
    </source>
</evidence>
<dbReference type="PANTHER" id="PTHR43065">
    <property type="entry name" value="SENSOR HISTIDINE KINASE"/>
    <property type="match status" value="1"/>
</dbReference>
<dbReference type="NCBIfam" id="TIGR00229">
    <property type="entry name" value="sensory_box"/>
    <property type="match status" value="1"/>
</dbReference>
<feature type="domain" description="Histidine kinase" evidence="10">
    <location>
        <begin position="282"/>
        <end position="492"/>
    </location>
</feature>
<dbReference type="Pfam" id="PF00512">
    <property type="entry name" value="HisKA"/>
    <property type="match status" value="1"/>
</dbReference>
<dbReference type="Gene3D" id="3.30.450.20">
    <property type="entry name" value="PAS domain"/>
    <property type="match status" value="1"/>
</dbReference>
<dbReference type="InterPro" id="IPR000014">
    <property type="entry name" value="PAS"/>
</dbReference>
<keyword evidence="5" id="KW-0547">Nucleotide-binding</keyword>
<keyword evidence="8" id="KW-0902">Two-component regulatory system</keyword>
<dbReference type="Pfam" id="PF02518">
    <property type="entry name" value="HATPase_c"/>
    <property type="match status" value="1"/>
</dbReference>
<dbReference type="GO" id="GO:0005524">
    <property type="term" value="F:ATP binding"/>
    <property type="evidence" value="ECO:0007669"/>
    <property type="project" value="UniProtKB-KW"/>
</dbReference>
<dbReference type="SUPFAM" id="SSF52172">
    <property type="entry name" value="CheY-like"/>
    <property type="match status" value="1"/>
</dbReference>
<dbReference type="InterPro" id="IPR011006">
    <property type="entry name" value="CheY-like_superfamily"/>
</dbReference>
<evidence type="ECO:0000256" key="3">
    <source>
        <dbReference type="ARBA" id="ARBA00022553"/>
    </source>
</evidence>
<dbReference type="Gene3D" id="1.10.287.130">
    <property type="match status" value="1"/>
</dbReference>
<evidence type="ECO:0000256" key="2">
    <source>
        <dbReference type="ARBA" id="ARBA00012438"/>
    </source>
</evidence>
<evidence type="ECO:0000256" key="4">
    <source>
        <dbReference type="ARBA" id="ARBA00022679"/>
    </source>
</evidence>
<evidence type="ECO:0000256" key="8">
    <source>
        <dbReference type="ARBA" id="ARBA00023012"/>
    </source>
</evidence>
<keyword evidence="15" id="KW-1185">Reference proteome</keyword>
<dbReference type="InterPro" id="IPR035965">
    <property type="entry name" value="PAS-like_dom_sf"/>
</dbReference>
<dbReference type="InterPro" id="IPR004358">
    <property type="entry name" value="Sig_transdc_His_kin-like_C"/>
</dbReference>